<evidence type="ECO:0000313" key="1">
    <source>
        <dbReference type="EMBL" id="VDO37742.1"/>
    </source>
</evidence>
<reference evidence="1 2" key="2">
    <citation type="submission" date="2018-11" db="EMBL/GenBank/DDBJ databases">
        <authorList>
            <consortium name="Pathogen Informatics"/>
        </authorList>
    </citation>
    <scope>NUCLEOTIDE SEQUENCE [LARGE SCALE GENOMIC DNA]</scope>
</reference>
<keyword evidence="2" id="KW-1185">Reference proteome</keyword>
<protein>
    <submittedName>
        <fullName evidence="3">Integrase catalytic domain-containing protein</fullName>
    </submittedName>
</protein>
<reference evidence="3" key="1">
    <citation type="submission" date="2016-06" db="UniProtKB">
        <authorList>
            <consortium name="WormBaseParasite"/>
        </authorList>
    </citation>
    <scope>IDENTIFICATION</scope>
</reference>
<dbReference type="AlphaFoldDB" id="A0A183H8H4"/>
<sequence length="229" mass="25937">MLKSPQFYFCLDFLHGTRETGRLHTTMSCKSRKLLHCDSAQHEPNNEVLERAQLLRVNAVGNIDKIVVVGHYYPPYTARIKNVEGQTWSQKRIKASTAALKKQSSIITVMNEMARKWGHLASLRNTFKYHTSISPMHPQINPESDSPSSNKFLQISETLRYPPRHPSEYLMSDALNKLNLIMNCGGSTKAALCIKDAVRTIHNGKISRQNATMRRQCPGITIIMQLDSS</sequence>
<dbReference type="EMBL" id="UZAJ01002644">
    <property type="protein sequence ID" value="VDO37742.1"/>
    <property type="molecule type" value="Genomic_DNA"/>
</dbReference>
<organism evidence="3">
    <name type="scientific">Onchocerca flexuosa</name>
    <dbReference type="NCBI Taxonomy" id="387005"/>
    <lineage>
        <taxon>Eukaryota</taxon>
        <taxon>Metazoa</taxon>
        <taxon>Ecdysozoa</taxon>
        <taxon>Nematoda</taxon>
        <taxon>Chromadorea</taxon>
        <taxon>Rhabditida</taxon>
        <taxon>Spirurina</taxon>
        <taxon>Spiruromorpha</taxon>
        <taxon>Filarioidea</taxon>
        <taxon>Onchocercidae</taxon>
        <taxon>Onchocerca</taxon>
    </lineage>
</organism>
<evidence type="ECO:0000313" key="2">
    <source>
        <dbReference type="Proteomes" id="UP000267606"/>
    </source>
</evidence>
<proteinExistence type="predicted"/>
<accession>A0A183H8H4</accession>
<dbReference type="WBParaSite" id="OFLC_0000378501-mRNA-1">
    <property type="protein sequence ID" value="OFLC_0000378501-mRNA-1"/>
    <property type="gene ID" value="OFLC_0000378501"/>
</dbReference>
<evidence type="ECO:0000313" key="3">
    <source>
        <dbReference type="WBParaSite" id="OFLC_0000378501-mRNA-1"/>
    </source>
</evidence>
<dbReference type="Proteomes" id="UP000267606">
    <property type="component" value="Unassembled WGS sequence"/>
</dbReference>
<name>A0A183H8H4_9BILA</name>
<gene>
    <name evidence="1" type="ORF">OFLC_LOCUS3786</name>
</gene>